<keyword evidence="1" id="KW-1188">Viral release from host cell</keyword>
<evidence type="ECO:0000256" key="1">
    <source>
        <dbReference type="ARBA" id="ARBA00022612"/>
    </source>
</evidence>
<name>A0A6H1ZRN3_9ZZZZ</name>
<dbReference type="GO" id="GO:0008233">
    <property type="term" value="F:peptidase activity"/>
    <property type="evidence" value="ECO:0007669"/>
    <property type="project" value="UniProtKB-KW"/>
</dbReference>
<dbReference type="EMBL" id="MT144205">
    <property type="protein sequence ID" value="QJA50596.1"/>
    <property type="molecule type" value="Genomic_DNA"/>
</dbReference>
<evidence type="ECO:0000313" key="6">
    <source>
        <dbReference type="EMBL" id="QJA50596.1"/>
    </source>
</evidence>
<dbReference type="Pfam" id="PF04586">
    <property type="entry name" value="Peptidase_S78"/>
    <property type="match status" value="1"/>
</dbReference>
<proteinExistence type="predicted"/>
<dbReference type="AlphaFoldDB" id="A0A6H1ZRN3"/>
<gene>
    <name evidence="6" type="ORF">TM448A01829_0011</name>
</gene>
<evidence type="ECO:0000256" key="3">
    <source>
        <dbReference type="ARBA" id="ARBA00022801"/>
    </source>
</evidence>
<sequence length="267" mass="30800">MIPLYLSRVKENLTFIEVKSEKAEALKSERSIVHYISTDDVDRGKDVMIAKGMDDTDFQESPSVWYNHEYRFNDHALPVAKSLWRKKEEHGVLVKSQFATTEFADDVYRLHEGGFMNTWSIGFQPKYDKHGNIEKGTIIHDEGTGITTYHKWNLYEYSSAPIAMNPHARDLIKMQFKSPITKSIIELARIEVNVKDKLAEFESELNEIKGLKQELQDLIERTDGNEKSIIELTEYINKKTYTIEIPIKKISGDRIANAVKRSLKGQS</sequence>
<dbReference type="GO" id="GO:0006508">
    <property type="term" value="P:proteolysis"/>
    <property type="evidence" value="ECO:0007669"/>
    <property type="project" value="UniProtKB-KW"/>
</dbReference>
<feature type="coiled-coil region" evidence="4">
    <location>
        <begin position="194"/>
        <end position="221"/>
    </location>
</feature>
<protein>
    <submittedName>
        <fullName evidence="6">Putative peptidase</fullName>
    </submittedName>
</protein>
<reference evidence="6" key="1">
    <citation type="submission" date="2020-03" db="EMBL/GenBank/DDBJ databases">
        <title>The deep terrestrial virosphere.</title>
        <authorList>
            <person name="Holmfeldt K."/>
            <person name="Nilsson E."/>
            <person name="Simone D."/>
            <person name="Lopez-Fernandez M."/>
            <person name="Wu X."/>
            <person name="de Brujin I."/>
            <person name="Lundin D."/>
            <person name="Andersson A."/>
            <person name="Bertilsson S."/>
            <person name="Dopson M."/>
        </authorList>
    </citation>
    <scope>NUCLEOTIDE SEQUENCE</scope>
    <source>
        <strain evidence="6">TM448A01829</strain>
    </source>
</reference>
<dbReference type="InterPro" id="IPR054613">
    <property type="entry name" value="Peptidase_S78_dom"/>
</dbReference>
<evidence type="ECO:0000256" key="4">
    <source>
        <dbReference type="SAM" id="Coils"/>
    </source>
</evidence>
<evidence type="ECO:0000256" key="2">
    <source>
        <dbReference type="ARBA" id="ARBA00022670"/>
    </source>
</evidence>
<keyword evidence="2" id="KW-0645">Protease</keyword>
<feature type="domain" description="Prohead serine protease" evidence="5">
    <location>
        <begin position="32"/>
        <end position="168"/>
    </location>
</feature>
<keyword evidence="4" id="KW-0175">Coiled coil</keyword>
<organism evidence="6">
    <name type="scientific">viral metagenome</name>
    <dbReference type="NCBI Taxonomy" id="1070528"/>
    <lineage>
        <taxon>unclassified sequences</taxon>
        <taxon>metagenomes</taxon>
        <taxon>organismal metagenomes</taxon>
    </lineage>
</organism>
<keyword evidence="3" id="KW-0378">Hydrolase</keyword>
<evidence type="ECO:0000259" key="5">
    <source>
        <dbReference type="Pfam" id="PF04586"/>
    </source>
</evidence>
<accession>A0A6H1ZRN3</accession>